<feature type="transmembrane region" description="Helical" evidence="8">
    <location>
        <begin position="375"/>
        <end position="396"/>
    </location>
</feature>
<comment type="caution">
    <text evidence="10">The sequence shown here is derived from an EMBL/GenBank/DDBJ whole genome shotgun (WGS) entry which is preliminary data.</text>
</comment>
<evidence type="ECO:0000259" key="9">
    <source>
        <dbReference type="PROSITE" id="PS50850"/>
    </source>
</evidence>
<dbReference type="Proteomes" id="UP000559027">
    <property type="component" value="Unassembled WGS sequence"/>
</dbReference>
<evidence type="ECO:0000256" key="7">
    <source>
        <dbReference type="ARBA" id="ARBA00023136"/>
    </source>
</evidence>
<feature type="transmembrane region" description="Helical" evidence="8">
    <location>
        <begin position="463"/>
        <end position="489"/>
    </location>
</feature>
<keyword evidence="3" id="KW-0813">Transport</keyword>
<reference evidence="10 11" key="1">
    <citation type="journal article" date="2020" name="ISME J.">
        <title>Uncovering the hidden diversity of litter-decomposition mechanisms in mushroom-forming fungi.</title>
        <authorList>
            <person name="Floudas D."/>
            <person name="Bentzer J."/>
            <person name="Ahren D."/>
            <person name="Johansson T."/>
            <person name="Persson P."/>
            <person name="Tunlid A."/>
        </authorList>
    </citation>
    <scope>NUCLEOTIDE SEQUENCE [LARGE SCALE GENOMIC DNA]</scope>
    <source>
        <strain evidence="10 11">CBS 146.42</strain>
    </source>
</reference>
<comment type="subcellular location">
    <subcellularLocation>
        <location evidence="1">Membrane</location>
        <topology evidence="1">Multi-pass membrane protein</topology>
    </subcellularLocation>
</comment>
<dbReference type="Gene3D" id="1.20.1250.20">
    <property type="entry name" value="MFS general substrate transporter like domains"/>
    <property type="match status" value="1"/>
</dbReference>
<evidence type="ECO:0000256" key="5">
    <source>
        <dbReference type="ARBA" id="ARBA00022989"/>
    </source>
</evidence>
<feature type="transmembrane region" description="Helical" evidence="8">
    <location>
        <begin position="297"/>
        <end position="317"/>
    </location>
</feature>
<keyword evidence="4 8" id="KW-0812">Transmembrane</keyword>
<keyword evidence="11" id="KW-1185">Reference proteome</keyword>
<comment type="similarity">
    <text evidence="2">Belongs to the major facilitator superfamily.</text>
</comment>
<protein>
    <recommendedName>
        <fullName evidence="9">Major facilitator superfamily (MFS) profile domain-containing protein</fullName>
    </recommendedName>
</protein>
<proteinExistence type="inferred from homology"/>
<evidence type="ECO:0000256" key="8">
    <source>
        <dbReference type="SAM" id="Phobius"/>
    </source>
</evidence>
<dbReference type="PANTHER" id="PTHR23501">
    <property type="entry name" value="MAJOR FACILITATOR SUPERFAMILY"/>
    <property type="match status" value="1"/>
</dbReference>
<accession>A0A8H5FSZ9</accession>
<dbReference type="AlphaFoldDB" id="A0A8H5FSZ9"/>
<dbReference type="SUPFAM" id="SSF103473">
    <property type="entry name" value="MFS general substrate transporter"/>
    <property type="match status" value="1"/>
</dbReference>
<keyword evidence="7 8" id="KW-0472">Membrane</keyword>
<feature type="transmembrane region" description="Helical" evidence="8">
    <location>
        <begin position="545"/>
        <end position="565"/>
    </location>
</feature>
<dbReference type="GO" id="GO:0022857">
    <property type="term" value="F:transmembrane transporter activity"/>
    <property type="evidence" value="ECO:0007669"/>
    <property type="project" value="InterPro"/>
</dbReference>
<feature type="transmembrane region" description="Helical" evidence="8">
    <location>
        <begin position="58"/>
        <end position="82"/>
    </location>
</feature>
<dbReference type="PANTHER" id="PTHR23501:SF87">
    <property type="entry name" value="SIDEROPHORE IRON TRANSPORTER 2"/>
    <property type="match status" value="1"/>
</dbReference>
<evidence type="ECO:0000256" key="3">
    <source>
        <dbReference type="ARBA" id="ARBA00022448"/>
    </source>
</evidence>
<evidence type="ECO:0000256" key="1">
    <source>
        <dbReference type="ARBA" id="ARBA00004141"/>
    </source>
</evidence>
<keyword evidence="5 8" id="KW-1133">Transmembrane helix</keyword>
<evidence type="ECO:0000256" key="4">
    <source>
        <dbReference type="ARBA" id="ARBA00022692"/>
    </source>
</evidence>
<dbReference type="Pfam" id="PF07690">
    <property type="entry name" value="MFS_1"/>
    <property type="match status" value="1"/>
</dbReference>
<dbReference type="PROSITE" id="PS50850">
    <property type="entry name" value="MFS"/>
    <property type="match status" value="1"/>
</dbReference>
<dbReference type="FunFam" id="1.20.1250.20:FF:000197">
    <property type="entry name" value="Siderophore iron transporter 1"/>
    <property type="match status" value="1"/>
</dbReference>
<dbReference type="InterPro" id="IPR011701">
    <property type="entry name" value="MFS"/>
</dbReference>
<evidence type="ECO:0000256" key="6">
    <source>
        <dbReference type="ARBA" id="ARBA00023065"/>
    </source>
</evidence>
<dbReference type="GO" id="GO:0005886">
    <property type="term" value="C:plasma membrane"/>
    <property type="evidence" value="ECO:0007669"/>
    <property type="project" value="TreeGrafter"/>
</dbReference>
<sequence length="597" mass="64476">MFFPVPFPPTLLNHLVMSSLKDKDVESVGSSQPSEDVAHLGVRTVEATHRVYGKYSKWFLFVSLGLAAYIYSLDGTTTYTYLAFAASSFGHHSLISTIQVAQSIIIAVGKPVIAKIADVRSRGSAYVVVLIFYVIGYIVIASAKNAQTVAGGIIIYAVGYTGLQLLTQIIIADTTTLKWRGLVSGLMSLPFVINAFVGSNISTNILTHSGWRWGYGMFAILVPAALSPLIITLLWAERKAKKLGFVKNVDSDQPIARRLFEFVEKLDLFGLLLLGTSVALILLPLTLAINANGHWKNASMIAMVVVGACLLPVYGLWDIKFAKYPVVPRRFVVNRSVCLAALIGAFDFISFYISFTYLFSFVIVVKPWSLLNATYFSQTQTVALTVFGIAAGAGMCVIRRYKYVLIVGLTIRLLGCGLMIHSRGANASDAEVVWSQLLQGIGGGFASVASQVGAQASVPHADVAMVTAVVLLVTEIGGSIGGAIAGALWTNIMPGKLAKYLPFLPPDQQLALFGSITDVVQYPRGNPIREGVIQAYDDVMKTMTITATVIAVIPLILTFFMPNWYLGDTQNAVDNVDLTGAAHGAQREEKHEGKHGH</sequence>
<dbReference type="EMBL" id="JAACJO010000022">
    <property type="protein sequence ID" value="KAF5347954.1"/>
    <property type="molecule type" value="Genomic_DNA"/>
</dbReference>
<dbReference type="InterPro" id="IPR020846">
    <property type="entry name" value="MFS_dom"/>
</dbReference>
<organism evidence="10 11">
    <name type="scientific">Leucocoprinus leucothites</name>
    <dbReference type="NCBI Taxonomy" id="201217"/>
    <lineage>
        <taxon>Eukaryota</taxon>
        <taxon>Fungi</taxon>
        <taxon>Dikarya</taxon>
        <taxon>Basidiomycota</taxon>
        <taxon>Agaricomycotina</taxon>
        <taxon>Agaricomycetes</taxon>
        <taxon>Agaricomycetidae</taxon>
        <taxon>Agaricales</taxon>
        <taxon>Agaricineae</taxon>
        <taxon>Agaricaceae</taxon>
        <taxon>Leucocoprinus</taxon>
    </lineage>
</organism>
<feature type="transmembrane region" description="Helical" evidence="8">
    <location>
        <begin position="182"/>
        <end position="201"/>
    </location>
</feature>
<feature type="transmembrane region" description="Helical" evidence="8">
    <location>
        <begin position="337"/>
        <end position="363"/>
    </location>
</feature>
<feature type="transmembrane region" description="Helical" evidence="8">
    <location>
        <begin position="125"/>
        <end position="143"/>
    </location>
</feature>
<evidence type="ECO:0000313" key="11">
    <source>
        <dbReference type="Proteomes" id="UP000559027"/>
    </source>
</evidence>
<dbReference type="InterPro" id="IPR036259">
    <property type="entry name" value="MFS_trans_sf"/>
</dbReference>
<feature type="transmembrane region" description="Helical" evidence="8">
    <location>
        <begin position="213"/>
        <end position="236"/>
    </location>
</feature>
<feature type="transmembrane region" description="Helical" evidence="8">
    <location>
        <begin position="149"/>
        <end position="170"/>
    </location>
</feature>
<feature type="transmembrane region" description="Helical" evidence="8">
    <location>
        <begin position="403"/>
        <end position="421"/>
    </location>
</feature>
<feature type="domain" description="Major facilitator superfamily (MFS) profile" evidence="9">
    <location>
        <begin position="60"/>
        <end position="565"/>
    </location>
</feature>
<name>A0A8H5FSZ9_9AGAR</name>
<evidence type="ECO:0000313" key="10">
    <source>
        <dbReference type="EMBL" id="KAF5347954.1"/>
    </source>
</evidence>
<dbReference type="GO" id="GO:0006811">
    <property type="term" value="P:monoatomic ion transport"/>
    <property type="evidence" value="ECO:0007669"/>
    <property type="project" value="UniProtKB-KW"/>
</dbReference>
<keyword evidence="6" id="KW-0406">Ion transport</keyword>
<dbReference type="OrthoDB" id="2241241at2759"/>
<feature type="transmembrane region" description="Helical" evidence="8">
    <location>
        <begin position="268"/>
        <end position="291"/>
    </location>
</feature>
<evidence type="ECO:0000256" key="2">
    <source>
        <dbReference type="ARBA" id="ARBA00008335"/>
    </source>
</evidence>
<gene>
    <name evidence="10" type="ORF">D9756_010210</name>
</gene>
<feature type="transmembrane region" description="Helical" evidence="8">
    <location>
        <begin position="94"/>
        <end position="113"/>
    </location>
</feature>